<feature type="transmembrane region" description="Helical" evidence="1">
    <location>
        <begin position="78"/>
        <end position="98"/>
    </location>
</feature>
<gene>
    <name evidence="2" type="ORF">CAMP_LOCUS3674</name>
</gene>
<name>A0A9P1MVB8_9PELO</name>
<sequence length="330" mass="37797">MSGFFFNISALPALPDQPVGEYCPDNYKLCTEPPPFESQSFLCVAFLAPLFITIFDFSVQLTNVFLIIFRKYQKKGPFFAMLLIMSGSILIRCMSYFISTYFTVMKSDLSELTLQISLYLEFCSGFFSEVIIFLMSLNRCLCFVSRTWNERIFEGNRYLFAVFITLLLSISATYFSIKTSEITRIYNDFAGFVNASYEIGWNTEIARIFYIFPIGATFSYLILFLHLKKQSKLAFSKNSQKGEQKVFTQLLITVVFYGMISLVFEILTIFVVDLGQDFAVVCVISLNILNYMPEILLSLIFLTSSLDFCARKTVIESKKLAPKTSVTVLR</sequence>
<dbReference type="OrthoDB" id="5871355at2759"/>
<feature type="transmembrane region" description="Helical" evidence="1">
    <location>
        <begin position="158"/>
        <end position="177"/>
    </location>
</feature>
<evidence type="ECO:0000313" key="3">
    <source>
        <dbReference type="Proteomes" id="UP001152747"/>
    </source>
</evidence>
<proteinExistence type="predicted"/>
<feature type="transmembrane region" description="Helical" evidence="1">
    <location>
        <begin position="39"/>
        <end position="66"/>
    </location>
</feature>
<dbReference type="Proteomes" id="UP001152747">
    <property type="component" value="Unassembled WGS sequence"/>
</dbReference>
<reference evidence="2" key="1">
    <citation type="submission" date="2022-11" db="EMBL/GenBank/DDBJ databases">
        <authorList>
            <person name="Kikuchi T."/>
        </authorList>
    </citation>
    <scope>NUCLEOTIDE SEQUENCE</scope>
    <source>
        <strain evidence="2">PS1010</strain>
    </source>
</reference>
<dbReference type="PANTHER" id="PTHR22718:SF36">
    <property type="entry name" value="G_PROTEIN_RECEP_F1_2 DOMAIN-CONTAINING PROTEIN-RELATED"/>
    <property type="match status" value="1"/>
</dbReference>
<evidence type="ECO:0000256" key="1">
    <source>
        <dbReference type="SAM" id="Phobius"/>
    </source>
</evidence>
<feature type="transmembrane region" description="Helical" evidence="1">
    <location>
        <begin position="278"/>
        <end position="302"/>
    </location>
</feature>
<organism evidence="2 3">
    <name type="scientific">Caenorhabditis angaria</name>
    <dbReference type="NCBI Taxonomy" id="860376"/>
    <lineage>
        <taxon>Eukaryota</taxon>
        <taxon>Metazoa</taxon>
        <taxon>Ecdysozoa</taxon>
        <taxon>Nematoda</taxon>
        <taxon>Chromadorea</taxon>
        <taxon>Rhabditida</taxon>
        <taxon>Rhabditina</taxon>
        <taxon>Rhabditomorpha</taxon>
        <taxon>Rhabditoidea</taxon>
        <taxon>Rhabditidae</taxon>
        <taxon>Peloderinae</taxon>
        <taxon>Caenorhabditis</taxon>
    </lineage>
</organism>
<dbReference type="PANTHER" id="PTHR22718">
    <property type="entry name" value="SERPENTINE RECEPTOR, CLASS X"/>
    <property type="match status" value="1"/>
</dbReference>
<keyword evidence="1" id="KW-0812">Transmembrane</keyword>
<evidence type="ECO:0008006" key="4">
    <source>
        <dbReference type="Google" id="ProtNLM"/>
    </source>
</evidence>
<accession>A0A9P1MVB8</accession>
<comment type="caution">
    <text evidence="2">The sequence shown here is derived from an EMBL/GenBank/DDBJ whole genome shotgun (WGS) entry which is preliminary data.</text>
</comment>
<protein>
    <recommendedName>
        <fullName evidence="4">Serpentine receptor class gamma</fullName>
    </recommendedName>
</protein>
<dbReference type="SUPFAM" id="SSF81321">
    <property type="entry name" value="Family A G protein-coupled receptor-like"/>
    <property type="match status" value="1"/>
</dbReference>
<keyword evidence="1" id="KW-0472">Membrane</keyword>
<dbReference type="EMBL" id="CANHGI010000002">
    <property type="protein sequence ID" value="CAI5441037.1"/>
    <property type="molecule type" value="Genomic_DNA"/>
</dbReference>
<feature type="transmembrane region" description="Helical" evidence="1">
    <location>
        <begin position="118"/>
        <end position="137"/>
    </location>
</feature>
<evidence type="ECO:0000313" key="2">
    <source>
        <dbReference type="EMBL" id="CAI5441037.1"/>
    </source>
</evidence>
<dbReference type="Gene3D" id="1.20.1070.10">
    <property type="entry name" value="Rhodopsin 7-helix transmembrane proteins"/>
    <property type="match status" value="1"/>
</dbReference>
<dbReference type="AlphaFoldDB" id="A0A9P1MVB8"/>
<feature type="transmembrane region" description="Helical" evidence="1">
    <location>
        <begin position="246"/>
        <end position="272"/>
    </location>
</feature>
<keyword evidence="3" id="KW-1185">Reference proteome</keyword>
<feature type="transmembrane region" description="Helical" evidence="1">
    <location>
        <begin position="205"/>
        <end position="225"/>
    </location>
</feature>
<keyword evidence="1" id="KW-1133">Transmembrane helix</keyword>